<proteinExistence type="predicted"/>
<reference evidence="4 5" key="1">
    <citation type="submission" date="2019-05" db="EMBL/GenBank/DDBJ databases">
        <title>Algicella ahnfeltiae gen. nov., sp. nov., a novel marine bacterium of the family Flavobacteriaceae isolated from a red alga.</title>
        <authorList>
            <person name="Nedashkovskaya O.I."/>
            <person name="Kukhlevskiy A.D."/>
            <person name="Kim S.-G."/>
            <person name="Zhukova N.V."/>
            <person name="Mikhailov V.V."/>
        </authorList>
    </citation>
    <scope>NUCLEOTIDE SEQUENCE [LARGE SCALE GENOMIC DNA]</scope>
    <source>
        <strain evidence="4 5">10Alg115</strain>
    </source>
</reference>
<name>A0A5B7TSC5_9FLAO</name>
<accession>A0A5B7TSC5</accession>
<keyword evidence="5" id="KW-1185">Reference proteome</keyword>
<dbReference type="EMBL" id="CP040749">
    <property type="protein sequence ID" value="QCX39705.1"/>
    <property type="molecule type" value="Genomic_DNA"/>
</dbReference>
<evidence type="ECO:0000313" key="5">
    <source>
        <dbReference type="Proteomes" id="UP000306229"/>
    </source>
</evidence>
<sequence length="159" mass="17101">MRTILTLLMLTSIIMTSAQTIDKQVVASGGETIINGDNSLTFTVGEPVMGKIGSGVTINQGFLAGAALSSTLAVDEQLLSSAIKVYPNPVSDNLKIDFTDVAGKTKVVIYNSTGQIVRTEKLSTQNNSLDLSQLQNGLYLVNLHFSDYKTVKTFKIIKK</sequence>
<organism evidence="4 5">
    <name type="scientific">Aureibaculum algae</name>
    <dbReference type="NCBI Taxonomy" id="2584122"/>
    <lineage>
        <taxon>Bacteria</taxon>
        <taxon>Pseudomonadati</taxon>
        <taxon>Bacteroidota</taxon>
        <taxon>Flavobacteriia</taxon>
        <taxon>Flavobacteriales</taxon>
        <taxon>Flavobacteriaceae</taxon>
        <taxon>Aureibaculum</taxon>
    </lineage>
</organism>
<dbReference type="KEGG" id="fbe:FF125_15100"/>
<evidence type="ECO:0000256" key="2">
    <source>
        <dbReference type="SAM" id="SignalP"/>
    </source>
</evidence>
<evidence type="ECO:0000259" key="3">
    <source>
        <dbReference type="Pfam" id="PF18962"/>
    </source>
</evidence>
<feature type="chain" id="PRO_5022700621" evidence="2">
    <location>
        <begin position="21"/>
        <end position="159"/>
    </location>
</feature>
<dbReference type="Pfam" id="PF18962">
    <property type="entry name" value="Por_Secre_tail"/>
    <property type="match status" value="1"/>
</dbReference>
<feature type="domain" description="Secretion system C-terminal sorting" evidence="3">
    <location>
        <begin position="85"/>
        <end position="156"/>
    </location>
</feature>
<evidence type="ECO:0000256" key="1">
    <source>
        <dbReference type="ARBA" id="ARBA00022729"/>
    </source>
</evidence>
<gene>
    <name evidence="4" type="ORF">FF125_15100</name>
</gene>
<keyword evidence="1 2" id="KW-0732">Signal</keyword>
<dbReference type="NCBIfam" id="TIGR04183">
    <property type="entry name" value="Por_Secre_tail"/>
    <property type="match status" value="1"/>
</dbReference>
<dbReference type="InterPro" id="IPR026444">
    <property type="entry name" value="Secre_tail"/>
</dbReference>
<dbReference type="Gene3D" id="2.60.40.3080">
    <property type="match status" value="1"/>
</dbReference>
<feature type="signal peptide" evidence="2">
    <location>
        <begin position="1"/>
        <end position="20"/>
    </location>
</feature>
<dbReference type="OrthoDB" id="657352at2"/>
<dbReference type="Proteomes" id="UP000306229">
    <property type="component" value="Chromosome"/>
</dbReference>
<dbReference type="RefSeq" id="WP_138950542.1">
    <property type="nucleotide sequence ID" value="NZ_CP040749.1"/>
</dbReference>
<dbReference type="AlphaFoldDB" id="A0A5B7TSC5"/>
<evidence type="ECO:0000313" key="4">
    <source>
        <dbReference type="EMBL" id="QCX39705.1"/>
    </source>
</evidence>
<protein>
    <submittedName>
        <fullName evidence="4">T9SS type A sorting domain-containing protein</fullName>
    </submittedName>
</protein>